<evidence type="ECO:0000259" key="3">
    <source>
        <dbReference type="Pfam" id="PF05225"/>
    </source>
</evidence>
<reference evidence="4 5" key="1">
    <citation type="submission" date="2023-02" db="EMBL/GenBank/DDBJ databases">
        <title>LHISI_Scaffold_Assembly.</title>
        <authorList>
            <person name="Stuart O.P."/>
            <person name="Cleave R."/>
            <person name="Magrath M.J.L."/>
            <person name="Mikheyev A.S."/>
        </authorList>
    </citation>
    <scope>NUCLEOTIDE SEQUENCE [LARGE SCALE GENOMIC DNA]</scope>
    <source>
        <strain evidence="4">Daus_M_001</strain>
        <tissue evidence="4">Leg muscle</tissue>
    </source>
</reference>
<dbReference type="Proteomes" id="UP001159363">
    <property type="component" value="Chromosome 15"/>
</dbReference>
<evidence type="ECO:0000259" key="2">
    <source>
        <dbReference type="Pfam" id="PF03184"/>
    </source>
</evidence>
<organism evidence="4 5">
    <name type="scientific">Dryococelus australis</name>
    <dbReference type="NCBI Taxonomy" id="614101"/>
    <lineage>
        <taxon>Eukaryota</taxon>
        <taxon>Metazoa</taxon>
        <taxon>Ecdysozoa</taxon>
        <taxon>Arthropoda</taxon>
        <taxon>Hexapoda</taxon>
        <taxon>Insecta</taxon>
        <taxon>Pterygota</taxon>
        <taxon>Neoptera</taxon>
        <taxon>Polyneoptera</taxon>
        <taxon>Phasmatodea</taxon>
        <taxon>Verophasmatodea</taxon>
        <taxon>Anareolatae</taxon>
        <taxon>Phasmatidae</taxon>
        <taxon>Eurycanthinae</taxon>
        <taxon>Dryococelus</taxon>
    </lineage>
</organism>
<feature type="domain" description="HTH psq-type" evidence="3">
    <location>
        <begin position="12"/>
        <end position="44"/>
    </location>
</feature>
<dbReference type="Pfam" id="PF05225">
    <property type="entry name" value="HTH_psq"/>
    <property type="match status" value="1"/>
</dbReference>
<comment type="subcellular location">
    <subcellularLocation>
        <location evidence="1">Nucleus</location>
    </subcellularLocation>
</comment>
<evidence type="ECO:0000313" key="4">
    <source>
        <dbReference type="EMBL" id="KAJ8866327.1"/>
    </source>
</evidence>
<evidence type="ECO:0008006" key="6">
    <source>
        <dbReference type="Google" id="ProtNLM"/>
    </source>
</evidence>
<dbReference type="Gene3D" id="1.10.10.60">
    <property type="entry name" value="Homeodomain-like"/>
    <property type="match status" value="1"/>
</dbReference>
<dbReference type="InterPro" id="IPR007889">
    <property type="entry name" value="HTH_Psq"/>
</dbReference>
<evidence type="ECO:0000313" key="5">
    <source>
        <dbReference type="Proteomes" id="UP001159363"/>
    </source>
</evidence>
<evidence type="ECO:0000256" key="1">
    <source>
        <dbReference type="ARBA" id="ARBA00004123"/>
    </source>
</evidence>
<keyword evidence="5" id="KW-1185">Reference proteome</keyword>
<name>A0ABQ9G2N3_9NEOP</name>
<proteinExistence type="predicted"/>
<dbReference type="EMBL" id="JARBHB010000016">
    <property type="protein sequence ID" value="KAJ8866327.1"/>
    <property type="molecule type" value="Genomic_DNA"/>
</dbReference>
<dbReference type="InterPro" id="IPR050863">
    <property type="entry name" value="CenT-Element_Derived"/>
</dbReference>
<protein>
    <recommendedName>
        <fullName evidence="6">DDE-1 domain-containing protein</fullName>
    </recommendedName>
</protein>
<feature type="domain" description="DDE-1" evidence="2">
    <location>
        <begin position="170"/>
        <end position="285"/>
    </location>
</feature>
<dbReference type="SUPFAM" id="SSF46689">
    <property type="entry name" value="Homeodomain-like"/>
    <property type="match status" value="1"/>
</dbReference>
<dbReference type="InterPro" id="IPR004875">
    <property type="entry name" value="DDE_SF_endonuclease_dom"/>
</dbReference>
<accession>A0ABQ9G2N3</accession>
<dbReference type="PANTHER" id="PTHR19303:SF74">
    <property type="entry name" value="POGO TRANSPOSABLE ELEMENT WITH KRAB DOMAIN"/>
    <property type="match status" value="1"/>
</dbReference>
<comment type="caution">
    <text evidence="4">The sequence shown here is derived from an EMBL/GenBank/DDBJ whole genome shotgun (WGS) entry which is preliminary data.</text>
</comment>
<dbReference type="InterPro" id="IPR009057">
    <property type="entry name" value="Homeodomain-like_sf"/>
</dbReference>
<sequence length="335" mass="38051">MPATKGNMFSYTEEQMKNAIEDVHRGMAAATAAKLHKIPRTTLIYKASGKSPENRVWDQKLFFPRKKSSLYMDVLVVNGIGNFLKRNPSICARVAQNLTSCRASVSKEGIVNWFDKIHQYLLDSNYQDILEESAHVYNADESDFFSQAPSRESVSRKRRQKCFYYVATSAPPLVVFWYERIPQDIAMSMPPHWGVGKSESGWMTGELVFSPWLTAQNIEHPVILFIDGHVSHLNLHTSNFCEDNGIILVALFPNATHLLQHMDVAVFRVLKESWENGFHKWRTKNLSTAETVFPTPLQDGFRKYGLVPWNSEAVDYPKILVKGGNLPVEEISSPA</sequence>
<dbReference type="Pfam" id="PF03184">
    <property type="entry name" value="DDE_1"/>
    <property type="match status" value="1"/>
</dbReference>
<dbReference type="PANTHER" id="PTHR19303">
    <property type="entry name" value="TRANSPOSON"/>
    <property type="match status" value="1"/>
</dbReference>
<gene>
    <name evidence="4" type="ORF">PR048_032170</name>
</gene>